<dbReference type="SUPFAM" id="SSF46894">
    <property type="entry name" value="C-terminal effector domain of the bipartite response regulators"/>
    <property type="match status" value="1"/>
</dbReference>
<accession>I4ERB2</accession>
<dbReference type="Pfam" id="PF00196">
    <property type="entry name" value="GerE"/>
    <property type="match status" value="1"/>
</dbReference>
<dbReference type="PANTHER" id="PTHR44688:SF16">
    <property type="entry name" value="DNA-BINDING TRANSCRIPTIONAL ACTIVATOR DEVR_DOSR"/>
    <property type="match status" value="1"/>
</dbReference>
<dbReference type="SMART" id="SM00421">
    <property type="entry name" value="HTH_LUXR"/>
    <property type="match status" value="1"/>
</dbReference>
<dbReference type="HOGENOM" id="CLU_1281116_0_0_11"/>
<protein>
    <submittedName>
        <fullName evidence="5">Transcriptional regulator uhpA</fullName>
    </submittedName>
</protein>
<dbReference type="PROSITE" id="PS50043">
    <property type="entry name" value="HTH_LUXR_2"/>
    <property type="match status" value="1"/>
</dbReference>
<dbReference type="PRINTS" id="PR00038">
    <property type="entry name" value="HTHLUXR"/>
</dbReference>
<dbReference type="OrthoDB" id="5189221at2"/>
<gene>
    <name evidence="5" type="ordered locus">MODMU_0467</name>
</gene>
<dbReference type="eggNOG" id="COG2197">
    <property type="taxonomic scope" value="Bacteria"/>
</dbReference>
<feature type="domain" description="HTH luxR-type" evidence="4">
    <location>
        <begin position="145"/>
        <end position="210"/>
    </location>
</feature>
<dbReference type="PROSITE" id="PS00622">
    <property type="entry name" value="HTH_LUXR_1"/>
    <property type="match status" value="1"/>
</dbReference>
<name>I4ERB2_MODI5</name>
<sequence>MVGGGTAPARGPVVVAGSSPLVRSSIREALAQEHEVLVAEDEAALRSMYGKHPSVLVTGVQVGRTPLLDLLPAALRTGARVLVVADSPALAELPSLLLHGASGALSLMASTEEDLRTAVRDVADGHASLHPAVARLVLLQWRELRTPAVPVLTTREREVLLALTGGVQVKTVARDLGLSAKTVESHRSRLFAKLGAQNKAQAVARALELGLLEPPTAPAATTREH</sequence>
<keyword evidence="2" id="KW-0238">DNA-binding</keyword>
<keyword evidence="6" id="KW-1185">Reference proteome</keyword>
<dbReference type="Gene3D" id="3.40.50.2300">
    <property type="match status" value="1"/>
</dbReference>
<evidence type="ECO:0000313" key="6">
    <source>
        <dbReference type="Proteomes" id="UP000006461"/>
    </source>
</evidence>
<evidence type="ECO:0000313" key="5">
    <source>
        <dbReference type="EMBL" id="CCH85925.1"/>
    </source>
</evidence>
<dbReference type="CDD" id="cd06170">
    <property type="entry name" value="LuxR_C_like"/>
    <property type="match status" value="1"/>
</dbReference>
<keyword evidence="1" id="KW-0805">Transcription regulation</keyword>
<proteinExistence type="predicted"/>
<dbReference type="STRING" id="477641.MODMU_0467"/>
<dbReference type="PANTHER" id="PTHR44688">
    <property type="entry name" value="DNA-BINDING TRANSCRIPTIONAL ACTIVATOR DEVR_DOSR"/>
    <property type="match status" value="1"/>
</dbReference>
<dbReference type="GO" id="GO:0003677">
    <property type="term" value="F:DNA binding"/>
    <property type="evidence" value="ECO:0007669"/>
    <property type="project" value="UniProtKB-KW"/>
</dbReference>
<dbReference type="KEGG" id="mmar:MODMU_0467"/>
<evidence type="ECO:0000256" key="1">
    <source>
        <dbReference type="ARBA" id="ARBA00023015"/>
    </source>
</evidence>
<keyword evidence="3" id="KW-0804">Transcription</keyword>
<dbReference type="OMA" id="QRCAETH"/>
<reference evidence="5 6" key="1">
    <citation type="journal article" date="2012" name="J. Bacteriol.">
        <title>Genome Sequence of Radiation-Resistant Modestobacter marinus Strain BC501, a Representative Actinobacterium That Thrives on Calcareous Stone Surfaces.</title>
        <authorList>
            <person name="Normand P."/>
            <person name="Gury J."/>
            <person name="Pujic P."/>
            <person name="Chouaia B."/>
            <person name="Crotti E."/>
            <person name="Brusetti L."/>
            <person name="Daffonchio D."/>
            <person name="Vacherie B."/>
            <person name="Barbe V."/>
            <person name="Medigue C."/>
            <person name="Calteau A."/>
            <person name="Ghodhbane-Gtari F."/>
            <person name="Essoussi I."/>
            <person name="Nouioui I."/>
            <person name="Abbassi-Ghozzi I."/>
            <person name="Gtari M."/>
        </authorList>
    </citation>
    <scope>NUCLEOTIDE SEQUENCE [LARGE SCALE GENOMIC DNA]</scope>
    <source>
        <strain evidence="6">BC 501</strain>
    </source>
</reference>
<evidence type="ECO:0000259" key="4">
    <source>
        <dbReference type="PROSITE" id="PS50043"/>
    </source>
</evidence>
<dbReference type="InterPro" id="IPR000792">
    <property type="entry name" value="Tscrpt_reg_LuxR_C"/>
</dbReference>
<evidence type="ECO:0000256" key="3">
    <source>
        <dbReference type="ARBA" id="ARBA00023163"/>
    </source>
</evidence>
<dbReference type="GO" id="GO:0006355">
    <property type="term" value="P:regulation of DNA-templated transcription"/>
    <property type="evidence" value="ECO:0007669"/>
    <property type="project" value="InterPro"/>
</dbReference>
<dbReference type="Proteomes" id="UP000006461">
    <property type="component" value="Chromosome"/>
</dbReference>
<dbReference type="InterPro" id="IPR016032">
    <property type="entry name" value="Sig_transdc_resp-reg_C-effctor"/>
</dbReference>
<organism evidence="5 6">
    <name type="scientific">Modestobacter italicus (strain DSM 44449 / CECT 9708 / BC 501)</name>
    <dbReference type="NCBI Taxonomy" id="2732864"/>
    <lineage>
        <taxon>Bacteria</taxon>
        <taxon>Bacillati</taxon>
        <taxon>Actinomycetota</taxon>
        <taxon>Actinomycetes</taxon>
        <taxon>Geodermatophilales</taxon>
        <taxon>Geodermatophilaceae</taxon>
        <taxon>Modestobacter</taxon>
    </lineage>
</organism>
<dbReference type="AlphaFoldDB" id="I4ERB2"/>
<evidence type="ECO:0000256" key="2">
    <source>
        <dbReference type="ARBA" id="ARBA00023125"/>
    </source>
</evidence>
<dbReference type="EMBL" id="FO203431">
    <property type="protein sequence ID" value="CCH85925.1"/>
    <property type="molecule type" value="Genomic_DNA"/>
</dbReference>